<evidence type="ECO:0000313" key="2">
    <source>
        <dbReference type="Proteomes" id="UP001524944"/>
    </source>
</evidence>
<accession>A0ABT1Y7A5</accession>
<protein>
    <submittedName>
        <fullName evidence="1">Uncharacterized protein</fullName>
    </submittedName>
</protein>
<comment type="caution">
    <text evidence="1">The sequence shown here is derived from an EMBL/GenBank/DDBJ whole genome shotgun (WGS) entry which is preliminary data.</text>
</comment>
<organism evidence="1 2">
    <name type="scientific">Dehalobacterium formicoaceticum</name>
    <dbReference type="NCBI Taxonomy" id="51515"/>
    <lineage>
        <taxon>Bacteria</taxon>
        <taxon>Bacillati</taxon>
        <taxon>Bacillota</taxon>
        <taxon>Clostridia</taxon>
        <taxon>Eubacteriales</taxon>
        <taxon>Peptococcaceae</taxon>
        <taxon>Dehalobacterium</taxon>
    </lineage>
</organism>
<evidence type="ECO:0000313" key="1">
    <source>
        <dbReference type="EMBL" id="MCR6546428.1"/>
    </source>
</evidence>
<dbReference type="Proteomes" id="UP001524944">
    <property type="component" value="Unassembled WGS sequence"/>
</dbReference>
<sequence>MNKRINRPEYLNRLIEYRDADVVKIVTGIRRWITTGITTDNHGDNHTG</sequence>
<proteinExistence type="predicted"/>
<reference evidence="1 2" key="1">
    <citation type="submission" date="2022-08" db="EMBL/GenBank/DDBJ databases">
        <title>Proteogenomics of the novel Dehalobacterium formicoaceticum strain EZ94 highlights a key role of methyltransferases during anaerobic dichloromethane degradation.</title>
        <authorList>
            <person name="Wasmund K."/>
        </authorList>
    </citation>
    <scope>NUCLEOTIDE SEQUENCE [LARGE SCALE GENOMIC DNA]</scope>
    <source>
        <strain evidence="1 2">EZ94</strain>
    </source>
</reference>
<dbReference type="RefSeq" id="WP_257913863.1">
    <property type="nucleotide sequence ID" value="NZ_JANPWE010000007.1"/>
</dbReference>
<gene>
    <name evidence="1" type="ORF">NVS47_13055</name>
</gene>
<name>A0ABT1Y7A5_9FIRM</name>
<keyword evidence="2" id="KW-1185">Reference proteome</keyword>
<dbReference type="EMBL" id="JANPWE010000007">
    <property type="protein sequence ID" value="MCR6546428.1"/>
    <property type="molecule type" value="Genomic_DNA"/>
</dbReference>